<reference evidence="1" key="1">
    <citation type="submission" date="2014-11" db="EMBL/GenBank/DDBJ databases">
        <authorList>
            <person name="Amaro Gonzalez C."/>
        </authorList>
    </citation>
    <scope>NUCLEOTIDE SEQUENCE</scope>
</reference>
<organism evidence="1">
    <name type="scientific">Anguilla anguilla</name>
    <name type="common">European freshwater eel</name>
    <name type="synonym">Muraena anguilla</name>
    <dbReference type="NCBI Taxonomy" id="7936"/>
    <lineage>
        <taxon>Eukaryota</taxon>
        <taxon>Metazoa</taxon>
        <taxon>Chordata</taxon>
        <taxon>Craniata</taxon>
        <taxon>Vertebrata</taxon>
        <taxon>Euteleostomi</taxon>
        <taxon>Actinopterygii</taxon>
        <taxon>Neopterygii</taxon>
        <taxon>Teleostei</taxon>
        <taxon>Anguilliformes</taxon>
        <taxon>Anguillidae</taxon>
        <taxon>Anguilla</taxon>
    </lineage>
</organism>
<proteinExistence type="predicted"/>
<dbReference type="AlphaFoldDB" id="A0A0E9UIW8"/>
<accession>A0A0E9UIW8</accession>
<evidence type="ECO:0000313" key="1">
    <source>
        <dbReference type="EMBL" id="JAH65697.1"/>
    </source>
</evidence>
<reference evidence="1" key="2">
    <citation type="journal article" date="2015" name="Fish Shellfish Immunol.">
        <title>Early steps in the European eel (Anguilla anguilla)-Vibrio vulnificus interaction in the gills: Role of the RtxA13 toxin.</title>
        <authorList>
            <person name="Callol A."/>
            <person name="Pajuelo D."/>
            <person name="Ebbesson L."/>
            <person name="Teles M."/>
            <person name="MacKenzie S."/>
            <person name="Amaro C."/>
        </authorList>
    </citation>
    <scope>NUCLEOTIDE SEQUENCE</scope>
</reference>
<protein>
    <submittedName>
        <fullName evidence="1">Uncharacterized protein</fullName>
    </submittedName>
</protein>
<name>A0A0E9UIW8_ANGAN</name>
<dbReference type="EMBL" id="GBXM01042880">
    <property type="protein sequence ID" value="JAH65697.1"/>
    <property type="molecule type" value="Transcribed_RNA"/>
</dbReference>
<sequence>MIVTESVTGESAAQTPGLVIQSQSPVIIPLFPSDLFI</sequence>